<comment type="caution">
    <text evidence="2">The sequence shown here is derived from an EMBL/GenBank/DDBJ whole genome shotgun (WGS) entry which is preliminary data.</text>
</comment>
<proteinExistence type="predicted"/>
<dbReference type="EMBL" id="APVH01000021">
    <property type="protein sequence ID" value="EPX82490.1"/>
    <property type="molecule type" value="Genomic_DNA"/>
</dbReference>
<feature type="region of interest" description="Disordered" evidence="1">
    <location>
        <begin position="1"/>
        <end position="28"/>
    </location>
</feature>
<dbReference type="Proteomes" id="UP000015347">
    <property type="component" value="Unassembled WGS sequence"/>
</dbReference>
<name>S9RWU1_9RHOB</name>
<dbReference type="HOGENOM" id="CLU_3011713_0_0_5"/>
<sequence>MAVPQTVAALASEDQPCPENGGQSRPRTDTYCNDHVHLVLTANLLVSRLTSVCGNG</sequence>
<evidence type="ECO:0000313" key="3">
    <source>
        <dbReference type="Proteomes" id="UP000015347"/>
    </source>
</evidence>
<dbReference type="AlphaFoldDB" id="S9RWU1"/>
<protein>
    <submittedName>
        <fullName evidence="2">Uncharacterized protein</fullName>
    </submittedName>
</protein>
<organism evidence="2 3">
    <name type="scientific">Salipiger mucosus DSM 16094</name>
    <dbReference type="NCBI Taxonomy" id="1123237"/>
    <lineage>
        <taxon>Bacteria</taxon>
        <taxon>Pseudomonadati</taxon>
        <taxon>Pseudomonadota</taxon>
        <taxon>Alphaproteobacteria</taxon>
        <taxon>Rhodobacterales</taxon>
        <taxon>Roseobacteraceae</taxon>
        <taxon>Salipiger</taxon>
    </lineage>
</organism>
<evidence type="ECO:0000313" key="2">
    <source>
        <dbReference type="EMBL" id="EPX82490.1"/>
    </source>
</evidence>
<reference evidence="3" key="1">
    <citation type="journal article" date="2014" name="Stand. Genomic Sci.">
        <title>Genome sequence of the exopolysaccharide-producing Salipiger mucosus type strain (DSM 16094(T)), a moderately halophilic member of the Roseobacter clade.</title>
        <authorList>
            <person name="Riedel T."/>
            <person name="Spring S."/>
            <person name="Fiebig A."/>
            <person name="Petersen J."/>
            <person name="Kyrpides N.C."/>
            <person name="Goker M."/>
            <person name="Klenk H.P."/>
        </authorList>
    </citation>
    <scope>NUCLEOTIDE SEQUENCE [LARGE SCALE GENOMIC DNA]</scope>
    <source>
        <strain evidence="3">DSM 16094</strain>
    </source>
</reference>
<evidence type="ECO:0000256" key="1">
    <source>
        <dbReference type="SAM" id="MobiDB-lite"/>
    </source>
</evidence>
<keyword evidence="3" id="KW-1185">Reference proteome</keyword>
<accession>S9RWU1</accession>
<dbReference type="STRING" id="1123237.Salmuc_05239"/>
<gene>
    <name evidence="2" type="ORF">Salmuc_05239</name>
</gene>